<comment type="caution">
    <text evidence="7">The sequence shown here is derived from an EMBL/GenBank/DDBJ whole genome shotgun (WGS) entry which is preliminary data.</text>
</comment>
<reference evidence="7 8" key="1">
    <citation type="submission" date="2019-02" db="EMBL/GenBank/DDBJ databases">
        <title>Genome sequencing of the rare red list fungi Phellinidium pouzarii.</title>
        <authorList>
            <person name="Buettner E."/>
            <person name="Kellner H."/>
        </authorList>
    </citation>
    <scope>NUCLEOTIDE SEQUENCE [LARGE SCALE GENOMIC DNA]</scope>
    <source>
        <strain evidence="7 8">DSM 108285</strain>
    </source>
</reference>
<dbReference type="GO" id="GO:0005739">
    <property type="term" value="C:mitochondrion"/>
    <property type="evidence" value="ECO:0007669"/>
    <property type="project" value="UniProtKB-SubCell"/>
</dbReference>
<dbReference type="OrthoDB" id="1915122at2759"/>
<gene>
    <name evidence="7" type="ORF">EW145_g34</name>
</gene>
<dbReference type="Pfam" id="PF04588">
    <property type="entry name" value="HIG_1_N"/>
    <property type="match status" value="1"/>
</dbReference>
<evidence type="ECO:0000256" key="3">
    <source>
        <dbReference type="ARBA" id="ARBA00022989"/>
    </source>
</evidence>
<keyword evidence="4 5" id="KW-0472">Membrane</keyword>
<accession>A0A4S4LKI3</accession>
<proteinExistence type="predicted"/>
<evidence type="ECO:0000256" key="1">
    <source>
        <dbReference type="ARBA" id="ARBA00004173"/>
    </source>
</evidence>
<dbReference type="InterPro" id="IPR040153">
    <property type="entry name" value="Rcf2"/>
</dbReference>
<dbReference type="PROSITE" id="PS51503">
    <property type="entry name" value="HIG1"/>
    <property type="match status" value="1"/>
</dbReference>
<evidence type="ECO:0000313" key="8">
    <source>
        <dbReference type="Proteomes" id="UP000308199"/>
    </source>
</evidence>
<keyword evidence="8" id="KW-1185">Reference proteome</keyword>
<feature type="transmembrane region" description="Helical" evidence="5">
    <location>
        <begin position="27"/>
        <end position="46"/>
    </location>
</feature>
<feature type="transmembrane region" description="Helical" evidence="5">
    <location>
        <begin position="58"/>
        <end position="77"/>
    </location>
</feature>
<feature type="domain" description="HIG1" evidence="6">
    <location>
        <begin position="99"/>
        <end position="190"/>
    </location>
</feature>
<dbReference type="AlphaFoldDB" id="A0A4S4LKI3"/>
<evidence type="ECO:0000259" key="6">
    <source>
        <dbReference type="PROSITE" id="PS51503"/>
    </source>
</evidence>
<evidence type="ECO:0000313" key="7">
    <source>
        <dbReference type="EMBL" id="THH12377.1"/>
    </source>
</evidence>
<dbReference type="EMBL" id="SGPK01000001">
    <property type="protein sequence ID" value="THH12377.1"/>
    <property type="molecule type" value="Genomic_DNA"/>
</dbReference>
<dbReference type="PANTHER" id="PTHR28018:SF3">
    <property type="entry name" value="RESPIRATORY SUPERCOMPLEX FACTOR 2, MITOCHONDRIAL"/>
    <property type="match status" value="1"/>
</dbReference>
<keyword evidence="2 5" id="KW-0812">Transmembrane</keyword>
<evidence type="ECO:0000256" key="5">
    <source>
        <dbReference type="SAM" id="Phobius"/>
    </source>
</evidence>
<dbReference type="PANTHER" id="PTHR28018">
    <property type="entry name" value="RESPIRATORY SUPERCOMPLEX FACTOR 2, MITOCHONDRIAL"/>
    <property type="match status" value="1"/>
</dbReference>
<name>A0A4S4LKI3_9AGAM</name>
<dbReference type="InterPro" id="IPR007667">
    <property type="entry name" value="Hypoxia_induced_domain"/>
</dbReference>
<organism evidence="7 8">
    <name type="scientific">Phellinidium pouzarii</name>
    <dbReference type="NCBI Taxonomy" id="167371"/>
    <lineage>
        <taxon>Eukaryota</taxon>
        <taxon>Fungi</taxon>
        <taxon>Dikarya</taxon>
        <taxon>Basidiomycota</taxon>
        <taxon>Agaricomycotina</taxon>
        <taxon>Agaricomycetes</taxon>
        <taxon>Hymenochaetales</taxon>
        <taxon>Hymenochaetaceae</taxon>
        <taxon>Phellinidium</taxon>
    </lineage>
</organism>
<evidence type="ECO:0000256" key="2">
    <source>
        <dbReference type="ARBA" id="ARBA00022692"/>
    </source>
</evidence>
<sequence>MKVSLSSVRCFVTQEDLKNHANATLRGMAEGAAAALALALPGSFYLHRRWAYYRSLPITIKALGVVLLVGPAVALQAERKGVQYDKEHNWSGAGKEELDREANEEERRWVGLSTTQKATDWALRHRWHLFVVGWVASMGGSWLILRRNKTQTFSQKIVQARVYAQGLALTGLLGSAALSQMQPPEARREDPSNHSWARLIEQQAQDAKEHEAALHA</sequence>
<protein>
    <recommendedName>
        <fullName evidence="6">HIG1 domain-containing protein</fullName>
    </recommendedName>
</protein>
<dbReference type="Proteomes" id="UP000308199">
    <property type="component" value="Unassembled WGS sequence"/>
</dbReference>
<keyword evidence="3 5" id="KW-1133">Transmembrane helix</keyword>
<feature type="transmembrane region" description="Helical" evidence="5">
    <location>
        <begin position="127"/>
        <end position="145"/>
    </location>
</feature>
<comment type="subcellular location">
    <subcellularLocation>
        <location evidence="1">Mitochondrion</location>
    </subcellularLocation>
</comment>
<dbReference type="GO" id="GO:0033617">
    <property type="term" value="P:mitochondrial respiratory chain complex IV assembly"/>
    <property type="evidence" value="ECO:0007669"/>
    <property type="project" value="TreeGrafter"/>
</dbReference>
<evidence type="ECO:0000256" key="4">
    <source>
        <dbReference type="ARBA" id="ARBA00023136"/>
    </source>
</evidence>